<reference evidence="4" key="2">
    <citation type="submission" date="2020-11" db="EMBL/GenBank/DDBJ databases">
        <authorList>
            <consortium name="DOE Joint Genome Institute"/>
            <person name="Kuo A."/>
            <person name="Miyauchi S."/>
            <person name="Kiss E."/>
            <person name="Drula E."/>
            <person name="Kohler A."/>
            <person name="Sanchez-Garcia M."/>
            <person name="Andreopoulos B."/>
            <person name="Barry K.W."/>
            <person name="Bonito G."/>
            <person name="Buee M."/>
            <person name="Carver A."/>
            <person name="Chen C."/>
            <person name="Cichocki N."/>
            <person name="Clum A."/>
            <person name="Culley D."/>
            <person name="Crous P.W."/>
            <person name="Fauchery L."/>
            <person name="Girlanda M."/>
            <person name="Hayes R."/>
            <person name="Keri Z."/>
            <person name="Labutti K."/>
            <person name="Lipzen A."/>
            <person name="Lombard V."/>
            <person name="Magnuson J."/>
            <person name="Maillard F."/>
            <person name="Morin E."/>
            <person name="Murat C."/>
            <person name="Nolan M."/>
            <person name="Ohm R."/>
            <person name="Pangilinan J."/>
            <person name="Pereira M."/>
            <person name="Perotto S."/>
            <person name="Peter M."/>
            <person name="Riley R."/>
            <person name="Sitrit Y."/>
            <person name="Stielow B."/>
            <person name="Szollosi G."/>
            <person name="Zifcakova L."/>
            <person name="Stursova M."/>
            <person name="Spatafora J.W."/>
            <person name="Tedersoo L."/>
            <person name="Vaario L.-M."/>
            <person name="Yamada A."/>
            <person name="Yan M."/>
            <person name="Wang P."/>
            <person name="Xu J."/>
            <person name="Bruns T."/>
            <person name="Baldrian P."/>
            <person name="Vilgalys R."/>
            <person name="Henrissat B."/>
            <person name="Grigoriev I.V."/>
            <person name="Hibbett D."/>
            <person name="Nagy L.G."/>
            <person name="Martin F.M."/>
        </authorList>
    </citation>
    <scope>NUCLEOTIDE SEQUENCE</scope>
    <source>
        <strain evidence="4">UH-Tt-Lm1</strain>
    </source>
</reference>
<dbReference type="OrthoDB" id="3542292at2759"/>
<dbReference type="EC" id="3.2.1.28" evidence="2"/>
<gene>
    <name evidence="4" type="ORF">BJ322DRAFT_1023048</name>
</gene>
<keyword evidence="2 4" id="KW-0326">Glycosidase</keyword>
<evidence type="ECO:0000313" key="4">
    <source>
        <dbReference type="EMBL" id="KAF9781674.1"/>
    </source>
</evidence>
<dbReference type="InterPro" id="IPR012341">
    <property type="entry name" value="6hp_glycosidase-like_sf"/>
</dbReference>
<dbReference type="Proteomes" id="UP000736335">
    <property type="component" value="Unassembled WGS sequence"/>
</dbReference>
<evidence type="ECO:0000256" key="1">
    <source>
        <dbReference type="ARBA" id="ARBA00005615"/>
    </source>
</evidence>
<dbReference type="InterPro" id="IPR001661">
    <property type="entry name" value="Glyco_hydro_37"/>
</dbReference>
<dbReference type="Pfam" id="PF01204">
    <property type="entry name" value="Trehalase"/>
    <property type="match status" value="1"/>
</dbReference>
<keyword evidence="5" id="KW-1185">Reference proteome</keyword>
<reference evidence="4" key="1">
    <citation type="journal article" date="2020" name="Nat. Commun.">
        <title>Large-scale genome sequencing of mycorrhizal fungi provides insights into the early evolution of symbiotic traits.</title>
        <authorList>
            <person name="Miyauchi S."/>
            <person name="Kiss E."/>
            <person name="Kuo A."/>
            <person name="Drula E."/>
            <person name="Kohler A."/>
            <person name="Sanchez-Garcia M."/>
            <person name="Morin E."/>
            <person name="Andreopoulos B."/>
            <person name="Barry K.W."/>
            <person name="Bonito G."/>
            <person name="Buee M."/>
            <person name="Carver A."/>
            <person name="Chen C."/>
            <person name="Cichocki N."/>
            <person name="Clum A."/>
            <person name="Culley D."/>
            <person name="Crous P.W."/>
            <person name="Fauchery L."/>
            <person name="Girlanda M."/>
            <person name="Hayes R.D."/>
            <person name="Keri Z."/>
            <person name="LaButti K."/>
            <person name="Lipzen A."/>
            <person name="Lombard V."/>
            <person name="Magnuson J."/>
            <person name="Maillard F."/>
            <person name="Murat C."/>
            <person name="Nolan M."/>
            <person name="Ohm R.A."/>
            <person name="Pangilinan J."/>
            <person name="Pereira M.F."/>
            <person name="Perotto S."/>
            <person name="Peter M."/>
            <person name="Pfister S."/>
            <person name="Riley R."/>
            <person name="Sitrit Y."/>
            <person name="Stielow J.B."/>
            <person name="Szollosi G."/>
            <person name="Zifcakova L."/>
            <person name="Stursova M."/>
            <person name="Spatafora J.W."/>
            <person name="Tedersoo L."/>
            <person name="Vaario L.M."/>
            <person name="Yamada A."/>
            <person name="Yan M."/>
            <person name="Wang P."/>
            <person name="Xu J."/>
            <person name="Bruns T."/>
            <person name="Baldrian P."/>
            <person name="Vilgalys R."/>
            <person name="Dunand C."/>
            <person name="Henrissat B."/>
            <person name="Grigoriev I.V."/>
            <person name="Hibbett D."/>
            <person name="Nagy L.G."/>
            <person name="Martin F.M."/>
        </authorList>
    </citation>
    <scope>NUCLEOTIDE SEQUENCE</scope>
    <source>
        <strain evidence="4">UH-Tt-Lm1</strain>
    </source>
</reference>
<dbReference type="EMBL" id="WIUZ02000013">
    <property type="protein sequence ID" value="KAF9781674.1"/>
    <property type="molecule type" value="Genomic_DNA"/>
</dbReference>
<dbReference type="GO" id="GO:0004555">
    <property type="term" value="F:alpha,alpha-trehalase activity"/>
    <property type="evidence" value="ECO:0007669"/>
    <property type="project" value="UniProtKB-EC"/>
</dbReference>
<dbReference type="Gene3D" id="1.50.10.10">
    <property type="match status" value="1"/>
</dbReference>
<protein>
    <recommendedName>
        <fullName evidence="2">Trehalase</fullName>
        <ecNumber evidence="2">3.2.1.28</ecNumber>
    </recommendedName>
    <alternativeName>
        <fullName evidence="2">Alpha-trehalose glucohydrolase</fullName>
    </alternativeName>
</protein>
<dbReference type="PRINTS" id="PR00744">
    <property type="entry name" value="GLHYDRLASE37"/>
</dbReference>
<dbReference type="InterPro" id="IPR008928">
    <property type="entry name" value="6-hairpin_glycosidase_sf"/>
</dbReference>
<feature type="compositionally biased region" description="Polar residues" evidence="3">
    <location>
        <begin position="1"/>
        <end position="28"/>
    </location>
</feature>
<keyword evidence="2" id="KW-0378">Hydrolase</keyword>
<accession>A0A9P6H941</accession>
<dbReference type="GO" id="GO:0005993">
    <property type="term" value="P:trehalose catabolic process"/>
    <property type="evidence" value="ECO:0007669"/>
    <property type="project" value="TreeGrafter"/>
</dbReference>
<name>A0A9P6H941_9AGAM</name>
<dbReference type="AlphaFoldDB" id="A0A9P6H941"/>
<comment type="similarity">
    <text evidence="1 2">Belongs to the glycosyl hydrolase 37 family.</text>
</comment>
<feature type="region of interest" description="Disordered" evidence="3">
    <location>
        <begin position="1"/>
        <end position="29"/>
    </location>
</feature>
<evidence type="ECO:0000256" key="2">
    <source>
        <dbReference type="RuleBase" id="RU361180"/>
    </source>
</evidence>
<comment type="catalytic activity">
    <reaction evidence="2">
        <text>alpha,alpha-trehalose + H2O = alpha-D-glucose + beta-D-glucose</text>
        <dbReference type="Rhea" id="RHEA:32675"/>
        <dbReference type="ChEBI" id="CHEBI:15377"/>
        <dbReference type="ChEBI" id="CHEBI:15903"/>
        <dbReference type="ChEBI" id="CHEBI:16551"/>
        <dbReference type="ChEBI" id="CHEBI:17925"/>
        <dbReference type="EC" id="3.2.1.28"/>
    </reaction>
</comment>
<dbReference type="PANTHER" id="PTHR23403:SF1">
    <property type="entry name" value="TREHALASE"/>
    <property type="match status" value="1"/>
</dbReference>
<dbReference type="SUPFAM" id="SSF48208">
    <property type="entry name" value="Six-hairpin glycosidases"/>
    <property type="match status" value="1"/>
</dbReference>
<organism evidence="4 5">
    <name type="scientific">Thelephora terrestris</name>
    <dbReference type="NCBI Taxonomy" id="56493"/>
    <lineage>
        <taxon>Eukaryota</taxon>
        <taxon>Fungi</taxon>
        <taxon>Dikarya</taxon>
        <taxon>Basidiomycota</taxon>
        <taxon>Agaricomycotina</taxon>
        <taxon>Agaricomycetes</taxon>
        <taxon>Thelephorales</taxon>
        <taxon>Thelephoraceae</taxon>
        <taxon>Thelephora</taxon>
    </lineage>
</organism>
<dbReference type="PANTHER" id="PTHR23403">
    <property type="entry name" value="TREHALASE"/>
    <property type="match status" value="1"/>
</dbReference>
<evidence type="ECO:0000313" key="5">
    <source>
        <dbReference type="Proteomes" id="UP000736335"/>
    </source>
</evidence>
<evidence type="ECO:0000256" key="3">
    <source>
        <dbReference type="SAM" id="MobiDB-lite"/>
    </source>
</evidence>
<proteinExistence type="inferred from homology"/>
<sequence length="414" mass="45242">MASKIPSSASGSHRETYQTGSGVNLTEQQHSDLYAEPALNAFKQPLAGRNSTDQDPKLRTLKIRSTIPVDLNSLLYKSHQILAGYLDQAGSTSQAASHRDTTSNLCTDIVDLFWNPKNLAFYDYHLTSNARNGYYSPATFYSFWVGIIPPDVLKDQSKPFGASPPSICFVETGLRWNLPNAWPPHSYIALEALRSLPSNLIMNAVPNGKSFGPVPSGQLGITQDQLPFQPIRGTNSTSTREDVSKLNRTVVNGGTAVNGEGWGQTLQRESVNSGSILNVHPRRSNQDLNLTGSLNNTGNVTALTPPSSGLYLDVREVFKPRYRLCRERWRIHRSGWWTNGVVFTNGATQSGAVSVTFSVALAMARSAGWCCGEGEATYASELSSRRWKDTRLQEGGTGIARNSRCPPALLPPII</sequence>
<comment type="caution">
    <text evidence="4">The sequence shown here is derived from an EMBL/GenBank/DDBJ whole genome shotgun (WGS) entry which is preliminary data.</text>
</comment>